<dbReference type="GO" id="GO:0008270">
    <property type="term" value="F:zinc ion binding"/>
    <property type="evidence" value="ECO:0007669"/>
    <property type="project" value="UniProtKB-KW"/>
</dbReference>
<dbReference type="GO" id="GO:0003677">
    <property type="term" value="F:DNA binding"/>
    <property type="evidence" value="ECO:0007669"/>
    <property type="project" value="UniProtKB-KW"/>
</dbReference>
<keyword evidence="1" id="KW-0479">Metal-binding</keyword>
<accession>A0AAN9UZH6</accession>
<evidence type="ECO:0000259" key="7">
    <source>
        <dbReference type="PROSITE" id="PS50157"/>
    </source>
</evidence>
<dbReference type="PROSITE" id="PS50157">
    <property type="entry name" value="ZINC_FINGER_C2H2_2"/>
    <property type="match status" value="1"/>
</dbReference>
<dbReference type="SMART" id="SM00355">
    <property type="entry name" value="ZnF_C2H2"/>
    <property type="match status" value="6"/>
</dbReference>
<evidence type="ECO:0000313" key="8">
    <source>
        <dbReference type="EMBL" id="KAK7788711.1"/>
    </source>
</evidence>
<feature type="compositionally biased region" description="Basic and acidic residues" evidence="6">
    <location>
        <begin position="1364"/>
        <end position="1380"/>
    </location>
</feature>
<feature type="compositionally biased region" description="Low complexity" evidence="6">
    <location>
        <begin position="856"/>
        <end position="869"/>
    </location>
</feature>
<keyword evidence="9" id="KW-1185">Reference proteome</keyword>
<sequence length="1423" mass="154247">MACTLAISNVESLLLDLHVTEEDPGSHLDDDVVDEPLDEQQEAWYQKSEAEYEDVLRQLDAYSEVGEVVAQTDSVMAMCVTANSPEVQTVLPSVPTVATTPALTPVITSVTTTRAVQPLPPTQPQAKTQTPSTATAAAAATTAAVASAASSTSSSASQPSQQALVSAQPSQPPMRVQNMSTGGVILQSPSTVPVSRPSNNAAQPPPGTYQLVMDPRVGGFFVGPVSATGVPAPGTPYRGPVPTSITKNSPRTQPIAAAPPAKNVLLPQPTSPAVLMPKAPNKITTWAPTAPANARMPAPTVINSVRPAVASTSASPGAGVSVRTPRGRPPKPAINVVSAARNITPGAILPTGGGANQIHPSMHQFRAGVPPSGIRTGSIINGPGIAVNNGARILRAAPIPADSREVNFNKLGVGKTFPSLVVVAKPIMRMKDFSFSTISRDRTELDQQVKVLLQNSMTKLTEWLIQQGLVRSSQTCQSHRSATTGEPVNLKLGMYSDVSKFPHSGGYVWICEFCPTQLFVSVFSGSIFEGAPHPPLVLMKLIYHWACQTTASNIVSWVKVESFYVKMFFAQMRAVCTAAVHESYDLMGGPNKRVEVGVISLGTAAQDGSTRNVKVEVLGVMDPDNKLVRLRAIEPLQEGEKNYKRRFVKILEPLAKWVHKKSTILTDFTVDKGTLHHMGFNTVLQVSVNPDTPPDKIPKHSNINVMNYLRRVVPRMFQNALSLLSRQIIQQFLDELVWRERWGPVPSQAYNNIIKHIADQTRANTGTSLLRRLGKISDDPFRDWKYSAEEDIQVVENIPKKTYAPLAPVPPPLAVPVIQAGPSVSAVPSVSANPAVPVGSAVPANPAAPLPPPAPGLAATPPASGTAAAPSPPDILRPSIDMLPLSIQEIDSSEMLPGSPGSTVSRRGRKRAAEPLSASLERPRKRTAESTVKKSGPSYSTLVVGTQLATSLHAYYYGTLEGDPVAMNEEKKELPVLKCSVCVKKFNNNIQLMKHLILHAQFSQFSTELSDVTQCKYCLKTFPTPFSMQTHLEEVHLTTGNNDMCMICTEKFKDTSALIQHMHRTHVALEMPYVCNVCQFRSSIHRDVIDHFYEVHNHGEKMQCPFCLKTVAVCANGRRLGSNISFFLTHIQKHQRRYITKKCTRCALWFVNKWAIREHLQRDHVSFKDVAAVKPAFPDIGEGIKMPLPPAELGPSATLSAVRRGPGFPNRGCQSTTYLLPTLMLDTSISEYLCVECKEEMSESHFPGYSMCSRCRFATCCSTNLKEHMKTFHEIEDKPVFDFSAPIRLPEPLHCVCGYNSNSGNRLAKHLALCDRKSAYPSAAKAKAATVQSASFPPLVTLDDVDNNGEDASDKWLKAFVPVRRDDSESSRDVPDKKSTGADTHSMLNVLGLVRKPSTDDSSLDKAPSDKEDSTEAPVTASA</sequence>
<gene>
    <name evidence="8" type="ORF">R5R35_007354</name>
</gene>
<evidence type="ECO:0000313" key="9">
    <source>
        <dbReference type="Proteomes" id="UP001378592"/>
    </source>
</evidence>
<feature type="region of interest" description="Disordered" evidence="6">
    <location>
        <begin position="889"/>
        <end position="937"/>
    </location>
</feature>
<dbReference type="PANTHER" id="PTHR24379:SF121">
    <property type="entry name" value="C2H2-TYPE DOMAIN-CONTAINING PROTEIN"/>
    <property type="match status" value="1"/>
</dbReference>
<proteinExistence type="predicted"/>
<evidence type="ECO:0000256" key="3">
    <source>
        <dbReference type="ARBA" id="ARBA00022771"/>
    </source>
</evidence>
<evidence type="ECO:0000256" key="4">
    <source>
        <dbReference type="ARBA" id="ARBA00022833"/>
    </source>
</evidence>
<keyword evidence="3 5" id="KW-0863">Zinc-finger</keyword>
<feature type="region of interest" description="Disordered" evidence="6">
    <location>
        <begin position="151"/>
        <end position="178"/>
    </location>
</feature>
<keyword evidence="2" id="KW-0677">Repeat</keyword>
<feature type="region of interest" description="Disordered" evidence="6">
    <location>
        <begin position="1364"/>
        <end position="1423"/>
    </location>
</feature>
<keyword evidence="4" id="KW-0862">Zinc</keyword>
<name>A0AAN9UZH6_9ORTH</name>
<feature type="compositionally biased region" description="Low complexity" evidence="6">
    <location>
        <begin position="124"/>
        <end position="135"/>
    </location>
</feature>
<dbReference type="Proteomes" id="UP001378592">
    <property type="component" value="Unassembled WGS sequence"/>
</dbReference>
<feature type="region of interest" description="Disordered" evidence="6">
    <location>
        <begin position="114"/>
        <end position="135"/>
    </location>
</feature>
<dbReference type="PANTHER" id="PTHR24379">
    <property type="entry name" value="KRAB AND ZINC FINGER DOMAIN-CONTAINING"/>
    <property type="match status" value="1"/>
</dbReference>
<protein>
    <recommendedName>
        <fullName evidence="7">C2H2-type domain-containing protein</fullName>
    </recommendedName>
</protein>
<feature type="region of interest" description="Disordered" evidence="6">
    <location>
        <begin position="852"/>
        <end position="875"/>
    </location>
</feature>
<dbReference type="PROSITE" id="PS00028">
    <property type="entry name" value="ZINC_FINGER_C2H2_1"/>
    <property type="match status" value="4"/>
</dbReference>
<organism evidence="8 9">
    <name type="scientific">Gryllus longicercus</name>
    <dbReference type="NCBI Taxonomy" id="2509291"/>
    <lineage>
        <taxon>Eukaryota</taxon>
        <taxon>Metazoa</taxon>
        <taxon>Ecdysozoa</taxon>
        <taxon>Arthropoda</taxon>
        <taxon>Hexapoda</taxon>
        <taxon>Insecta</taxon>
        <taxon>Pterygota</taxon>
        <taxon>Neoptera</taxon>
        <taxon>Polyneoptera</taxon>
        <taxon>Orthoptera</taxon>
        <taxon>Ensifera</taxon>
        <taxon>Gryllidea</taxon>
        <taxon>Grylloidea</taxon>
        <taxon>Gryllidae</taxon>
        <taxon>Gryllinae</taxon>
        <taxon>Gryllus</taxon>
    </lineage>
</organism>
<evidence type="ECO:0000256" key="5">
    <source>
        <dbReference type="PROSITE-ProRule" id="PRU00042"/>
    </source>
</evidence>
<feature type="domain" description="C2H2-type" evidence="7">
    <location>
        <begin position="977"/>
        <end position="1000"/>
    </location>
</feature>
<comment type="caution">
    <text evidence="8">The sequence shown here is derived from an EMBL/GenBank/DDBJ whole genome shotgun (WGS) entry which is preliminary data.</text>
</comment>
<evidence type="ECO:0000256" key="1">
    <source>
        <dbReference type="ARBA" id="ARBA00022723"/>
    </source>
</evidence>
<dbReference type="InterPro" id="IPR057618">
    <property type="entry name" value="Znf_POGZ/Z280C-D-like"/>
</dbReference>
<evidence type="ECO:0000256" key="6">
    <source>
        <dbReference type="SAM" id="MobiDB-lite"/>
    </source>
</evidence>
<dbReference type="Pfam" id="PF25429">
    <property type="entry name" value="zf-POGZ"/>
    <property type="match status" value="1"/>
</dbReference>
<dbReference type="EMBL" id="JAZDUA010000958">
    <property type="protein sequence ID" value="KAK7788711.1"/>
    <property type="molecule type" value="Genomic_DNA"/>
</dbReference>
<evidence type="ECO:0000256" key="2">
    <source>
        <dbReference type="ARBA" id="ARBA00022737"/>
    </source>
</evidence>
<reference evidence="8 9" key="1">
    <citation type="submission" date="2024-03" db="EMBL/GenBank/DDBJ databases">
        <title>The genome assembly and annotation of the cricket Gryllus longicercus Weissman &amp; Gray.</title>
        <authorList>
            <person name="Szrajer S."/>
            <person name="Gray D."/>
            <person name="Ylla G."/>
        </authorList>
    </citation>
    <scope>NUCLEOTIDE SEQUENCE [LARGE SCALE GENOMIC DNA]</scope>
    <source>
        <strain evidence="8">DAG 2021-001</strain>
        <tissue evidence="8">Whole body minus gut</tissue>
    </source>
</reference>
<dbReference type="Gene3D" id="3.30.160.60">
    <property type="entry name" value="Classic Zinc Finger"/>
    <property type="match status" value="2"/>
</dbReference>
<feature type="compositionally biased region" description="Low complexity" evidence="6">
    <location>
        <begin position="151"/>
        <end position="169"/>
    </location>
</feature>
<feature type="compositionally biased region" description="Basic and acidic residues" evidence="6">
    <location>
        <begin position="1397"/>
        <end position="1414"/>
    </location>
</feature>
<dbReference type="InterPro" id="IPR013087">
    <property type="entry name" value="Znf_C2H2_type"/>
</dbReference>